<name>A0A9P8AR69_9AGAR</name>
<sequence>MGATDKAAFQDLFPALESFQEVDELRDLARLRSQGHSQVVRSSTGSPSHRNCNKRPVPISKIWYGVEGRFPSIWKGNAARQLRERERASIAEAPTCGALYRHPTLSRSQVFAFSISGCFVTMSVFRSLVPNNTAVWCLYRGGRKPCSVGHAILGMRVEGILTERTQSSLINEVATPLYNATRRILRNGTCELNSRASEADEMADCVDQGVYDEACSDAFGVVTFWFLYEIMLASLMGHWSLYIFWGGFSWISPDLQNQSISYVGVGGITKGRNDFIQVIVRKVSSASTHASSWTSIWFRTVTCLLRP</sequence>
<dbReference type="EMBL" id="MU250539">
    <property type="protein sequence ID" value="KAG7444755.1"/>
    <property type="molecule type" value="Genomic_DNA"/>
</dbReference>
<proteinExistence type="predicted"/>
<organism evidence="1 2">
    <name type="scientific">Guyanagaster necrorhizus</name>
    <dbReference type="NCBI Taxonomy" id="856835"/>
    <lineage>
        <taxon>Eukaryota</taxon>
        <taxon>Fungi</taxon>
        <taxon>Dikarya</taxon>
        <taxon>Basidiomycota</taxon>
        <taxon>Agaricomycotina</taxon>
        <taxon>Agaricomycetes</taxon>
        <taxon>Agaricomycetidae</taxon>
        <taxon>Agaricales</taxon>
        <taxon>Marasmiineae</taxon>
        <taxon>Physalacriaceae</taxon>
        <taxon>Guyanagaster</taxon>
    </lineage>
</organism>
<comment type="caution">
    <text evidence="1">The sequence shown here is derived from an EMBL/GenBank/DDBJ whole genome shotgun (WGS) entry which is preliminary data.</text>
</comment>
<dbReference type="AlphaFoldDB" id="A0A9P8AR69"/>
<feature type="non-terminal residue" evidence="1">
    <location>
        <position position="307"/>
    </location>
</feature>
<evidence type="ECO:0000313" key="1">
    <source>
        <dbReference type="EMBL" id="KAG7444755.1"/>
    </source>
</evidence>
<dbReference type="GeneID" id="66101601"/>
<accession>A0A9P8AR69</accession>
<keyword evidence="2" id="KW-1185">Reference proteome</keyword>
<protein>
    <submittedName>
        <fullName evidence="1">Uncharacterized protein</fullName>
    </submittedName>
</protein>
<evidence type="ECO:0000313" key="2">
    <source>
        <dbReference type="Proteomes" id="UP000812287"/>
    </source>
</evidence>
<dbReference type="RefSeq" id="XP_043038255.1">
    <property type="nucleotide sequence ID" value="XM_043179307.1"/>
</dbReference>
<reference evidence="1" key="1">
    <citation type="submission" date="2020-11" db="EMBL/GenBank/DDBJ databases">
        <title>Adaptations for nitrogen fixation in a non-lichenized fungal sporocarp promotes dispersal by wood-feeding termites.</title>
        <authorList>
            <consortium name="DOE Joint Genome Institute"/>
            <person name="Koch R.A."/>
            <person name="Yoon G."/>
            <person name="Arayal U."/>
            <person name="Lail K."/>
            <person name="Amirebrahimi M."/>
            <person name="Labutti K."/>
            <person name="Lipzen A."/>
            <person name="Riley R."/>
            <person name="Barry K."/>
            <person name="Henrissat B."/>
            <person name="Grigoriev I.V."/>
            <person name="Herr J.R."/>
            <person name="Aime M.C."/>
        </authorList>
    </citation>
    <scope>NUCLEOTIDE SEQUENCE</scope>
    <source>
        <strain evidence="1">MCA 3950</strain>
    </source>
</reference>
<gene>
    <name evidence="1" type="ORF">BT62DRAFT_1077521</name>
</gene>
<dbReference type="Proteomes" id="UP000812287">
    <property type="component" value="Unassembled WGS sequence"/>
</dbReference>